<evidence type="ECO:0000256" key="4">
    <source>
        <dbReference type="ARBA" id="ARBA00022806"/>
    </source>
</evidence>
<dbReference type="InterPro" id="IPR001650">
    <property type="entry name" value="Helicase_C-like"/>
</dbReference>
<dbReference type="CDD" id="cd18795">
    <property type="entry name" value="SF2_C_Ski2"/>
    <property type="match status" value="1"/>
</dbReference>
<dbReference type="EC" id="5.6.2.4" evidence="9"/>
<proteinExistence type="inferred from homology"/>
<dbReference type="SMART" id="SM00487">
    <property type="entry name" value="DEXDc"/>
    <property type="match status" value="1"/>
</dbReference>
<dbReference type="Gene3D" id="1.10.10.10">
    <property type="entry name" value="Winged helix-like DNA-binding domain superfamily/Winged helix DNA-binding domain"/>
    <property type="match status" value="1"/>
</dbReference>
<dbReference type="SMART" id="SM00973">
    <property type="entry name" value="Sec63"/>
    <property type="match status" value="1"/>
</dbReference>
<keyword evidence="7" id="KW-0469">Meiosis</keyword>
<protein>
    <recommendedName>
        <fullName evidence="9">DNA 3'-5' helicase</fullName>
        <ecNumber evidence="9">5.6.2.4</ecNumber>
    </recommendedName>
</protein>
<evidence type="ECO:0000256" key="10">
    <source>
        <dbReference type="ARBA" id="ARBA00048988"/>
    </source>
</evidence>
<keyword evidence="5" id="KW-0067">ATP-binding</keyword>
<organism evidence="13 14">
    <name type="scientific">Phascolomyces articulosus</name>
    <dbReference type="NCBI Taxonomy" id="60185"/>
    <lineage>
        <taxon>Eukaryota</taxon>
        <taxon>Fungi</taxon>
        <taxon>Fungi incertae sedis</taxon>
        <taxon>Mucoromycota</taxon>
        <taxon>Mucoromycotina</taxon>
        <taxon>Mucoromycetes</taxon>
        <taxon>Mucorales</taxon>
        <taxon>Lichtheimiaceae</taxon>
        <taxon>Phascolomyces</taxon>
    </lineage>
</organism>
<evidence type="ECO:0000313" key="13">
    <source>
        <dbReference type="EMBL" id="KAI9244847.1"/>
    </source>
</evidence>
<evidence type="ECO:0000256" key="9">
    <source>
        <dbReference type="ARBA" id="ARBA00034808"/>
    </source>
</evidence>
<dbReference type="InterPro" id="IPR057842">
    <property type="entry name" value="WH_MER3"/>
</dbReference>
<evidence type="ECO:0000259" key="12">
    <source>
        <dbReference type="PROSITE" id="PS51194"/>
    </source>
</evidence>
<comment type="catalytic activity">
    <reaction evidence="8">
        <text>Couples ATP hydrolysis with the unwinding of duplex DNA by translocating in the 3'-5' direction.</text>
        <dbReference type="EC" id="5.6.2.4"/>
    </reaction>
</comment>
<keyword evidence="6" id="KW-0413">Isomerase</keyword>
<evidence type="ECO:0000256" key="3">
    <source>
        <dbReference type="ARBA" id="ARBA00022801"/>
    </source>
</evidence>
<dbReference type="InterPro" id="IPR052247">
    <property type="entry name" value="Meiotic_Crossover_Helicase"/>
</dbReference>
<dbReference type="PROSITE" id="PS51194">
    <property type="entry name" value="HELICASE_CTER"/>
    <property type="match status" value="1"/>
</dbReference>
<dbReference type="GO" id="GO:0016787">
    <property type="term" value="F:hydrolase activity"/>
    <property type="evidence" value="ECO:0007669"/>
    <property type="project" value="UniProtKB-KW"/>
</dbReference>
<accession>A0AAD5P7D1</accession>
<dbReference type="AlphaFoldDB" id="A0AAD5P7D1"/>
<evidence type="ECO:0000256" key="6">
    <source>
        <dbReference type="ARBA" id="ARBA00023235"/>
    </source>
</evidence>
<gene>
    <name evidence="13" type="ORF">BDA99DRAFT_293991</name>
</gene>
<dbReference type="SUPFAM" id="SSF52540">
    <property type="entry name" value="P-loop containing nucleoside triphosphate hydrolases"/>
    <property type="match status" value="1"/>
</dbReference>
<feature type="domain" description="Helicase ATP-binding" evidence="11">
    <location>
        <begin position="177"/>
        <end position="350"/>
    </location>
</feature>
<evidence type="ECO:0000256" key="2">
    <source>
        <dbReference type="ARBA" id="ARBA00022741"/>
    </source>
</evidence>
<dbReference type="PANTHER" id="PTHR47835:SF3">
    <property type="entry name" value="HELICASE FOR MEIOSIS 1"/>
    <property type="match status" value="1"/>
</dbReference>
<dbReference type="EMBL" id="JAIXMP010000056">
    <property type="protein sequence ID" value="KAI9244847.1"/>
    <property type="molecule type" value="Genomic_DNA"/>
</dbReference>
<evidence type="ECO:0000256" key="8">
    <source>
        <dbReference type="ARBA" id="ARBA00034617"/>
    </source>
</evidence>
<dbReference type="Gene3D" id="3.40.50.300">
    <property type="entry name" value="P-loop containing nucleotide triphosphate hydrolases"/>
    <property type="match status" value="2"/>
</dbReference>
<evidence type="ECO:0000256" key="5">
    <source>
        <dbReference type="ARBA" id="ARBA00022840"/>
    </source>
</evidence>
<dbReference type="InterPro" id="IPR036388">
    <property type="entry name" value="WH-like_DNA-bd_sf"/>
</dbReference>
<keyword evidence="3" id="KW-0378">Hydrolase</keyword>
<dbReference type="Pfam" id="PF00271">
    <property type="entry name" value="Helicase_C"/>
    <property type="match status" value="1"/>
</dbReference>
<dbReference type="GO" id="GO:0005524">
    <property type="term" value="F:ATP binding"/>
    <property type="evidence" value="ECO:0007669"/>
    <property type="project" value="UniProtKB-KW"/>
</dbReference>
<evidence type="ECO:0000256" key="1">
    <source>
        <dbReference type="ARBA" id="ARBA00010140"/>
    </source>
</evidence>
<dbReference type="Gene3D" id="1.10.3380.10">
    <property type="entry name" value="Sec63 N-terminal domain-like domain"/>
    <property type="match status" value="1"/>
</dbReference>
<dbReference type="Pfam" id="PF00270">
    <property type="entry name" value="DEAD"/>
    <property type="match status" value="1"/>
</dbReference>
<dbReference type="InterPro" id="IPR004179">
    <property type="entry name" value="Sec63-dom"/>
</dbReference>
<dbReference type="SUPFAM" id="SSF158702">
    <property type="entry name" value="Sec63 N-terminal domain-like"/>
    <property type="match status" value="1"/>
</dbReference>
<comment type="caution">
    <text evidence="13">The sequence shown here is derived from an EMBL/GenBank/DDBJ whole genome shotgun (WGS) entry which is preliminary data.</text>
</comment>
<dbReference type="InterPro" id="IPR011545">
    <property type="entry name" value="DEAD/DEAH_box_helicase_dom"/>
</dbReference>
<dbReference type="GO" id="GO:0003676">
    <property type="term" value="F:nucleic acid binding"/>
    <property type="evidence" value="ECO:0007669"/>
    <property type="project" value="InterPro"/>
</dbReference>
<dbReference type="GO" id="GO:0051321">
    <property type="term" value="P:meiotic cell cycle"/>
    <property type="evidence" value="ECO:0007669"/>
    <property type="project" value="UniProtKB-KW"/>
</dbReference>
<dbReference type="FunFam" id="1.10.10.10:FF:000012">
    <property type="entry name" value="U5 small nuclear ribonucleoprotein helicase"/>
    <property type="match status" value="1"/>
</dbReference>
<keyword evidence="14" id="KW-1185">Reference proteome</keyword>
<comment type="similarity">
    <text evidence="1">Belongs to the helicase family. SKI2 subfamily.</text>
</comment>
<feature type="domain" description="Helicase C-terminal" evidence="12">
    <location>
        <begin position="382"/>
        <end position="571"/>
    </location>
</feature>
<dbReference type="GO" id="GO:0043138">
    <property type="term" value="F:3'-5' DNA helicase activity"/>
    <property type="evidence" value="ECO:0007669"/>
    <property type="project" value="UniProtKB-EC"/>
</dbReference>
<dbReference type="Pfam" id="PF02889">
    <property type="entry name" value="Sec63"/>
    <property type="match status" value="1"/>
</dbReference>
<evidence type="ECO:0000259" key="11">
    <source>
        <dbReference type="PROSITE" id="PS51192"/>
    </source>
</evidence>
<reference evidence="13" key="2">
    <citation type="submission" date="2023-02" db="EMBL/GenBank/DDBJ databases">
        <authorList>
            <consortium name="DOE Joint Genome Institute"/>
            <person name="Mondo S.J."/>
            <person name="Chang Y."/>
            <person name="Wang Y."/>
            <person name="Ahrendt S."/>
            <person name="Andreopoulos W."/>
            <person name="Barry K."/>
            <person name="Beard J."/>
            <person name="Benny G.L."/>
            <person name="Blankenship S."/>
            <person name="Bonito G."/>
            <person name="Cuomo C."/>
            <person name="Desiro A."/>
            <person name="Gervers K.A."/>
            <person name="Hundley H."/>
            <person name="Kuo A."/>
            <person name="LaButti K."/>
            <person name="Lang B.F."/>
            <person name="Lipzen A."/>
            <person name="O'Donnell K."/>
            <person name="Pangilinan J."/>
            <person name="Reynolds N."/>
            <person name="Sandor L."/>
            <person name="Smith M.W."/>
            <person name="Tsang A."/>
            <person name="Grigoriev I.V."/>
            <person name="Stajich J.E."/>
            <person name="Spatafora J.W."/>
        </authorList>
    </citation>
    <scope>NUCLEOTIDE SEQUENCE</scope>
    <source>
        <strain evidence="13">RSA 2281</strain>
    </source>
</reference>
<dbReference type="Proteomes" id="UP001209540">
    <property type="component" value="Unassembled WGS sequence"/>
</dbReference>
<keyword evidence="4" id="KW-0347">Helicase</keyword>
<reference evidence="13" key="1">
    <citation type="journal article" date="2022" name="IScience">
        <title>Evolution of zygomycete secretomes and the origins of terrestrial fungal ecologies.</title>
        <authorList>
            <person name="Chang Y."/>
            <person name="Wang Y."/>
            <person name="Mondo S."/>
            <person name="Ahrendt S."/>
            <person name="Andreopoulos W."/>
            <person name="Barry K."/>
            <person name="Beard J."/>
            <person name="Benny G.L."/>
            <person name="Blankenship S."/>
            <person name="Bonito G."/>
            <person name="Cuomo C."/>
            <person name="Desiro A."/>
            <person name="Gervers K.A."/>
            <person name="Hundley H."/>
            <person name="Kuo A."/>
            <person name="LaButti K."/>
            <person name="Lang B.F."/>
            <person name="Lipzen A."/>
            <person name="O'Donnell K."/>
            <person name="Pangilinan J."/>
            <person name="Reynolds N."/>
            <person name="Sandor L."/>
            <person name="Smith M.E."/>
            <person name="Tsang A."/>
            <person name="Grigoriev I.V."/>
            <person name="Stajich J.E."/>
            <person name="Spatafora J.W."/>
        </authorList>
    </citation>
    <scope>NUCLEOTIDE SEQUENCE</scope>
    <source>
        <strain evidence="13">RSA 2281</strain>
    </source>
</reference>
<dbReference type="Pfam" id="PF23445">
    <property type="entry name" value="WHD_SNRNP200"/>
    <property type="match status" value="1"/>
</dbReference>
<evidence type="ECO:0000256" key="7">
    <source>
        <dbReference type="ARBA" id="ARBA00023254"/>
    </source>
</evidence>
<comment type="catalytic activity">
    <reaction evidence="10">
        <text>ATP + H2O = ADP + phosphate + H(+)</text>
        <dbReference type="Rhea" id="RHEA:13065"/>
        <dbReference type="ChEBI" id="CHEBI:15377"/>
        <dbReference type="ChEBI" id="CHEBI:15378"/>
        <dbReference type="ChEBI" id="CHEBI:30616"/>
        <dbReference type="ChEBI" id="CHEBI:43474"/>
        <dbReference type="ChEBI" id="CHEBI:456216"/>
        <dbReference type="EC" id="5.6.2.4"/>
    </reaction>
</comment>
<dbReference type="PANTHER" id="PTHR47835">
    <property type="entry name" value="HFM1, ATP DEPENDENT DNA HELICASE HOMOLOG"/>
    <property type="match status" value="1"/>
</dbReference>
<sequence>MWDGLENQTSQHRLTAPPVYMDDTPEDFMMIEHDENSRISRWLDEEDALLDNPMLMTTTATIEQEDSSFLNSPINNENNGGYVTGGKNSIYGRKALQNINANTAQQQDIQLQKQASAIAKTQVLPMLQHRDIPSGAGTFIEPTHNNINLRSVDEIPMIYRSIFKFKTFNLMQSACMDIALYTQSNFVVSAPTGAGKTGVLELAILRALMDGKGGSKIIYMAPTKSLCSERANDWEKKFQSLGISCKEFTGDTDHTSLDAIKKSDIIVTTPEKWDSMTRRWVDYKDLMKFITLFIMDEVHILNERRGAVLEACVSRMKTMEHAVRYVAVSATVPNLQDIAEWLGGAALSFSEDFRPVQLERVVYGIPFYGDSMFSFESKMDWKLFDMIQKHSKGKPVLIFCSTRKSAQSSCEVLLKLMDKKNIQSLGTSNMTIDITNVKDKKLTEFLQKGIGFHHAGLESSDRQLVEQLFTQRKIRIVSTTSTLALGVNLPAHLVIIKSTKTYQNGALVDYSDIELLQMIGRAGRPGLEDSGCAVILTTPDMEQRYRTIMCGSSQIESCLHGNLVEHMMTEICLGTVTDIETCIKWLQSTFLYIRIKKNPSRYMIDQDATYSPQTLTPSHVLHGICKKNINMLTESELAINSETNHGIKALKATAYGIAMDRYCIRLETMVTILKSENCVSIKDVLSLVSLAKEFEAMRFTVGEKPFLNSLQNNVNIRFPIQGKVATISDKIFLVIQCVLGDISLHTNIMGSSLVFSSFQILLFASRIAKCIIDCCIYNQDVICLKHTLDLYRSIQAKMWASSPYPLRQIDKIGPKMAKTLAKAGISTFDQLRSVDAARIEVVLHRNPPFGNQIKEALGIIPLFIMDVQYSMSPKQPTEVILKISVSVSNTKKIPRKRYGKGFYAQVWIEADKTFIDFRRTSIQNLQERQRFFTVRAKLPNPSTNITCHVQSEDYSKVYSI</sequence>
<dbReference type="SMART" id="SM00490">
    <property type="entry name" value="HELICc"/>
    <property type="match status" value="1"/>
</dbReference>
<dbReference type="InterPro" id="IPR014001">
    <property type="entry name" value="Helicase_ATP-bd"/>
</dbReference>
<keyword evidence="2" id="KW-0547">Nucleotide-binding</keyword>
<dbReference type="InterPro" id="IPR027417">
    <property type="entry name" value="P-loop_NTPase"/>
</dbReference>
<evidence type="ECO:0000313" key="14">
    <source>
        <dbReference type="Proteomes" id="UP001209540"/>
    </source>
</evidence>
<dbReference type="PROSITE" id="PS51192">
    <property type="entry name" value="HELICASE_ATP_BIND_1"/>
    <property type="match status" value="1"/>
</dbReference>
<name>A0AAD5P7D1_9FUNG</name>